<evidence type="ECO:0000313" key="5">
    <source>
        <dbReference type="Proteomes" id="UP000886998"/>
    </source>
</evidence>
<comment type="caution">
    <text evidence="4">The sequence shown here is derived from an EMBL/GenBank/DDBJ whole genome shotgun (WGS) entry which is preliminary data.</text>
</comment>
<gene>
    <name evidence="4" type="primary">A1cf</name>
    <name evidence="4" type="ORF">TNIN_357061</name>
</gene>
<dbReference type="InterPro" id="IPR000504">
    <property type="entry name" value="RRM_dom"/>
</dbReference>
<dbReference type="SUPFAM" id="SSF54928">
    <property type="entry name" value="RNA-binding domain, RBD"/>
    <property type="match status" value="2"/>
</dbReference>
<evidence type="ECO:0000259" key="3">
    <source>
        <dbReference type="PROSITE" id="PS50102"/>
    </source>
</evidence>
<keyword evidence="5" id="KW-1185">Reference proteome</keyword>
<dbReference type="GO" id="GO:0003723">
    <property type="term" value="F:RNA binding"/>
    <property type="evidence" value="ECO:0007669"/>
    <property type="project" value="UniProtKB-UniRule"/>
</dbReference>
<dbReference type="SMART" id="SM00360">
    <property type="entry name" value="RRM"/>
    <property type="match status" value="2"/>
</dbReference>
<proteinExistence type="predicted"/>
<dbReference type="InterPro" id="IPR012677">
    <property type="entry name" value="Nucleotide-bd_a/b_plait_sf"/>
</dbReference>
<dbReference type="AlphaFoldDB" id="A0A8X7C5H4"/>
<accession>A0A8X7C5H4</accession>
<dbReference type="EMBL" id="BMAV01011855">
    <property type="protein sequence ID" value="GFY58021.1"/>
    <property type="molecule type" value="Genomic_DNA"/>
</dbReference>
<dbReference type="OrthoDB" id="3800936at2759"/>
<name>A0A8X7C5H4_9ARAC</name>
<evidence type="ECO:0000256" key="2">
    <source>
        <dbReference type="PROSITE-ProRule" id="PRU00176"/>
    </source>
</evidence>
<feature type="domain" description="RRM" evidence="3">
    <location>
        <begin position="45"/>
        <end position="116"/>
    </location>
</feature>
<keyword evidence="1 2" id="KW-0694">RNA-binding</keyword>
<protein>
    <submittedName>
        <fullName evidence="4">APOBEC1 complementation factor</fullName>
    </submittedName>
</protein>
<organism evidence="4 5">
    <name type="scientific">Trichonephila inaurata madagascariensis</name>
    <dbReference type="NCBI Taxonomy" id="2747483"/>
    <lineage>
        <taxon>Eukaryota</taxon>
        <taxon>Metazoa</taxon>
        <taxon>Ecdysozoa</taxon>
        <taxon>Arthropoda</taxon>
        <taxon>Chelicerata</taxon>
        <taxon>Arachnida</taxon>
        <taxon>Araneae</taxon>
        <taxon>Araneomorphae</taxon>
        <taxon>Entelegynae</taxon>
        <taxon>Araneoidea</taxon>
        <taxon>Nephilidae</taxon>
        <taxon>Trichonephila</taxon>
        <taxon>Trichonephila inaurata</taxon>
    </lineage>
</organism>
<dbReference type="Proteomes" id="UP000886998">
    <property type="component" value="Unassembled WGS sequence"/>
</dbReference>
<feature type="domain" description="RRM" evidence="3">
    <location>
        <begin position="210"/>
        <end position="267"/>
    </location>
</feature>
<dbReference type="Pfam" id="PF00076">
    <property type="entry name" value="RRM_1"/>
    <property type="match status" value="1"/>
</dbReference>
<dbReference type="InterPro" id="IPR035979">
    <property type="entry name" value="RBD_domain_sf"/>
</dbReference>
<dbReference type="PROSITE" id="PS50102">
    <property type="entry name" value="RRM"/>
    <property type="match status" value="2"/>
</dbReference>
<evidence type="ECO:0000313" key="4">
    <source>
        <dbReference type="EMBL" id="GFY58021.1"/>
    </source>
</evidence>
<dbReference type="PANTHER" id="PTHR21245">
    <property type="entry name" value="HETEROGENEOUS NUCLEAR RIBONUCLEOPROTEIN"/>
    <property type="match status" value="1"/>
</dbReference>
<evidence type="ECO:0000256" key="1">
    <source>
        <dbReference type="ARBA" id="ARBA00022884"/>
    </source>
</evidence>
<sequence>MFSTLRDHQFHTLGEVTGYNISLQCGLRKLGPPFKWLGPPPPKESKIFIGKLPKDVYEMELFQLCAQFGKIYEIIFFLDYEGDNLGYAFVTYTNITDASKAIQGIDKFQIRCNQFIGACESVDNCRLFIGGFPKDKNKEEIMKEIGKFTRSISEVTPCGGAIVRYENRQAASMAKRLLLSDRVKLFDHDIIVDWAKPAVQVQNETMRKMKTLSVFNFPNTSEEQLHLFFSLCGSLEVEAVKKVGILVFIRYSSREEAETALLEFDGM</sequence>
<reference evidence="4" key="1">
    <citation type="submission" date="2020-08" db="EMBL/GenBank/DDBJ databases">
        <title>Multicomponent nature underlies the extraordinary mechanical properties of spider dragline silk.</title>
        <authorList>
            <person name="Kono N."/>
            <person name="Nakamura H."/>
            <person name="Mori M."/>
            <person name="Yoshida Y."/>
            <person name="Ohtoshi R."/>
            <person name="Malay A.D."/>
            <person name="Moran D.A.P."/>
            <person name="Tomita M."/>
            <person name="Numata K."/>
            <person name="Arakawa K."/>
        </authorList>
    </citation>
    <scope>NUCLEOTIDE SEQUENCE</scope>
</reference>
<dbReference type="Gene3D" id="3.30.70.330">
    <property type="match status" value="3"/>
</dbReference>